<dbReference type="Pfam" id="PF04655">
    <property type="entry name" value="APH_6_hur"/>
    <property type="match status" value="1"/>
</dbReference>
<gene>
    <name evidence="1" type="ORF">J4035_14545</name>
</gene>
<protein>
    <submittedName>
        <fullName evidence="1">Phosphotransferase</fullName>
    </submittedName>
</protein>
<dbReference type="InterPro" id="IPR011009">
    <property type="entry name" value="Kinase-like_dom_sf"/>
</dbReference>
<dbReference type="Proteomes" id="UP000678317">
    <property type="component" value="Unassembled WGS sequence"/>
</dbReference>
<keyword evidence="2" id="KW-1185">Reference proteome</keyword>
<dbReference type="InterPro" id="IPR006748">
    <property type="entry name" value="NH2Glyco/OHUrea_AB-resist_kin"/>
</dbReference>
<comment type="caution">
    <text evidence="1">The sequence shown here is derived from an EMBL/GenBank/DDBJ whole genome shotgun (WGS) entry which is preliminary data.</text>
</comment>
<dbReference type="EMBL" id="JAGFBM010000008">
    <property type="protein sequence ID" value="MBO3085861.1"/>
    <property type="molecule type" value="Genomic_DNA"/>
</dbReference>
<dbReference type="RefSeq" id="WP_208290072.1">
    <property type="nucleotide sequence ID" value="NZ_CP074404.1"/>
</dbReference>
<evidence type="ECO:0000313" key="2">
    <source>
        <dbReference type="Proteomes" id="UP000678317"/>
    </source>
</evidence>
<organism evidence="1 2">
    <name type="scientific">Cellulomonas fengjieae</name>
    <dbReference type="NCBI Taxonomy" id="2819978"/>
    <lineage>
        <taxon>Bacteria</taxon>
        <taxon>Bacillati</taxon>
        <taxon>Actinomycetota</taxon>
        <taxon>Actinomycetes</taxon>
        <taxon>Micrococcales</taxon>
        <taxon>Cellulomonadaceae</taxon>
        <taxon>Cellulomonas</taxon>
    </lineage>
</organism>
<proteinExistence type="predicted"/>
<accession>A0ABS3SJD2</accession>
<name>A0ABS3SJD2_9CELL</name>
<dbReference type="Gene3D" id="1.10.510.10">
    <property type="entry name" value="Transferase(Phosphotransferase) domain 1"/>
    <property type="match status" value="1"/>
</dbReference>
<evidence type="ECO:0000313" key="1">
    <source>
        <dbReference type="EMBL" id="MBO3085861.1"/>
    </source>
</evidence>
<dbReference type="SUPFAM" id="SSF56112">
    <property type="entry name" value="Protein kinase-like (PK-like)"/>
    <property type="match status" value="1"/>
</dbReference>
<sequence>MPDVVVPPILRDGLGRTPAGREWIDRLPVLVDRARERWGLRLAEPFTNGSASWCAPATLGDGGRAVLKVSFPHDEARDEAVALRAWHGHGVPELLGSQPEDWALLLARIEPGTPLSDTAGSAQERLTAAAGVARALWSVPGDVPVPSMVEVCAGWADLLEDRGARHGVDVGVAAGLLRTLPGSSDVLVHGDLNPGNILAAGDRWLAIDPKPLRGDPAYDLWPLLEQIDDPFLHASPVRVLRARVTLLSGLLDLDPDRVAAWGFARSVESALWVWDHLEDEPGGRRDLAQAHVWEQLLG</sequence>
<reference evidence="1 2" key="1">
    <citation type="submission" date="2021-03" db="EMBL/GenBank/DDBJ databases">
        <title>novel species in genus Cellulomonas.</title>
        <authorList>
            <person name="Zhang G."/>
        </authorList>
    </citation>
    <scope>NUCLEOTIDE SEQUENCE [LARGE SCALE GENOMIC DNA]</scope>
    <source>
        <strain evidence="2">zg-ZUI188</strain>
    </source>
</reference>